<name>A0A2T5UPY6_9HYPH</name>
<dbReference type="EMBL" id="QAYG01000016">
    <property type="protein sequence ID" value="PTW53580.1"/>
    <property type="molecule type" value="Genomic_DNA"/>
</dbReference>
<dbReference type="SUPFAM" id="SSF53955">
    <property type="entry name" value="Lysozyme-like"/>
    <property type="match status" value="1"/>
</dbReference>
<sequence length="273" mass="28770">MDRFLACHAVTSSWEGGWSNDPDDPGGPTNFGVTQKTYNAVRKKWGLPTRSVRLITRDEALKLYRENYWNPVGSPNLFPGVDLCGYDGAVNSGVRQSKKWLSRSASIADPVARVKNLCSQRLSMQRSLKTWWKFGKGWANRDADIETKGVVMAQNALRLSSGGIKAAAADEATSAANRVKSEKKKAAQAATGAALAGGGSGSAAGSDNSADLLNALSGSPYIGYAVTAAAVLLIGGLAVYAISRYIAAQHQKARAEAYATVAVTSSGAKEVIV</sequence>
<dbReference type="AlphaFoldDB" id="A0A2T5UPY6"/>
<evidence type="ECO:0000256" key="1">
    <source>
        <dbReference type="SAM" id="Phobius"/>
    </source>
</evidence>
<dbReference type="Pfam" id="PF05838">
    <property type="entry name" value="Glyco_hydro_108"/>
    <property type="match status" value="1"/>
</dbReference>
<evidence type="ECO:0000313" key="4">
    <source>
        <dbReference type="Proteomes" id="UP000244081"/>
    </source>
</evidence>
<feature type="transmembrane region" description="Helical" evidence="1">
    <location>
        <begin position="221"/>
        <end position="242"/>
    </location>
</feature>
<protein>
    <submittedName>
        <fullName evidence="3">Lysozyme family protein</fullName>
    </submittedName>
</protein>
<dbReference type="Gene3D" id="1.20.141.10">
    <property type="entry name" value="Chitosanase, subunit A, domain 1"/>
    <property type="match status" value="1"/>
</dbReference>
<accession>A0A2T5UPY6</accession>
<gene>
    <name evidence="3" type="ORF">C8N35_11635</name>
</gene>
<feature type="domain" description="TtsA-like Glycoside hydrolase family 108" evidence="2">
    <location>
        <begin position="11"/>
        <end position="93"/>
    </location>
</feature>
<evidence type="ECO:0000259" key="2">
    <source>
        <dbReference type="Pfam" id="PF05838"/>
    </source>
</evidence>
<dbReference type="OrthoDB" id="9815229at2"/>
<dbReference type="InterPro" id="IPR023346">
    <property type="entry name" value="Lysozyme-like_dom_sf"/>
</dbReference>
<dbReference type="RefSeq" id="WP_107992102.1">
    <property type="nucleotide sequence ID" value="NZ_QAYG01000016.1"/>
</dbReference>
<keyword evidence="1" id="KW-0812">Transmembrane</keyword>
<proteinExistence type="predicted"/>
<keyword evidence="1" id="KW-1133">Transmembrane helix</keyword>
<keyword evidence="1" id="KW-0472">Membrane</keyword>
<reference evidence="3 4" key="1">
    <citation type="submission" date="2018-04" db="EMBL/GenBank/DDBJ databases">
        <title>Genomic Encyclopedia of Archaeal and Bacterial Type Strains, Phase II (KMG-II): from individual species to whole genera.</title>
        <authorList>
            <person name="Goeker M."/>
        </authorList>
    </citation>
    <scope>NUCLEOTIDE SEQUENCE [LARGE SCALE GENOMIC DNA]</scope>
    <source>
        <strain evidence="3 4">DSM 23382</strain>
    </source>
</reference>
<dbReference type="InterPro" id="IPR008565">
    <property type="entry name" value="TtsA-like_GH18_dom"/>
</dbReference>
<dbReference type="CDD" id="cd13926">
    <property type="entry name" value="N-acetylmuramidase_GH108"/>
    <property type="match status" value="1"/>
</dbReference>
<organism evidence="3 4">
    <name type="scientific">Breoghania corrubedonensis</name>
    <dbReference type="NCBI Taxonomy" id="665038"/>
    <lineage>
        <taxon>Bacteria</taxon>
        <taxon>Pseudomonadati</taxon>
        <taxon>Pseudomonadota</taxon>
        <taxon>Alphaproteobacteria</taxon>
        <taxon>Hyphomicrobiales</taxon>
        <taxon>Stappiaceae</taxon>
        <taxon>Breoghania</taxon>
    </lineage>
</organism>
<keyword evidence="4" id="KW-1185">Reference proteome</keyword>
<dbReference type="Proteomes" id="UP000244081">
    <property type="component" value="Unassembled WGS sequence"/>
</dbReference>
<evidence type="ECO:0000313" key="3">
    <source>
        <dbReference type="EMBL" id="PTW53580.1"/>
    </source>
</evidence>
<comment type="caution">
    <text evidence="3">The sequence shown here is derived from an EMBL/GenBank/DDBJ whole genome shotgun (WGS) entry which is preliminary data.</text>
</comment>